<name>A0A953NAI2_9BURK</name>
<feature type="signal peptide" evidence="2">
    <location>
        <begin position="1"/>
        <end position="24"/>
    </location>
</feature>
<dbReference type="PANTHER" id="PTHR42928">
    <property type="entry name" value="TRICARBOXYLATE-BINDING PROTEIN"/>
    <property type="match status" value="1"/>
</dbReference>
<dbReference type="AlphaFoldDB" id="A0A953NAI2"/>
<evidence type="ECO:0000256" key="2">
    <source>
        <dbReference type="SAM" id="SignalP"/>
    </source>
</evidence>
<feature type="chain" id="PRO_5037567700" evidence="2">
    <location>
        <begin position="25"/>
        <end position="320"/>
    </location>
</feature>
<accession>A0A953NAI2</accession>
<dbReference type="PIRSF" id="PIRSF017082">
    <property type="entry name" value="YflP"/>
    <property type="match status" value="1"/>
</dbReference>
<gene>
    <name evidence="3" type="ORF">KZZ10_12770</name>
</gene>
<organism evidence="3 4">
    <name type="scientific">Zwartia hollandica</name>
    <dbReference type="NCBI Taxonomy" id="324606"/>
    <lineage>
        <taxon>Bacteria</taxon>
        <taxon>Pseudomonadati</taxon>
        <taxon>Pseudomonadota</taxon>
        <taxon>Betaproteobacteria</taxon>
        <taxon>Burkholderiales</taxon>
        <taxon>Alcaligenaceae</taxon>
        <taxon>Zwartia</taxon>
    </lineage>
</organism>
<evidence type="ECO:0000313" key="3">
    <source>
        <dbReference type="EMBL" id="MBZ1351520.1"/>
    </source>
</evidence>
<proteinExistence type="inferred from homology"/>
<dbReference type="InterPro" id="IPR042100">
    <property type="entry name" value="Bug_dom1"/>
</dbReference>
<dbReference type="RefSeq" id="WP_259661916.1">
    <property type="nucleotide sequence ID" value="NZ_JAHXRI010000010.1"/>
</dbReference>
<evidence type="ECO:0000313" key="4">
    <source>
        <dbReference type="Proteomes" id="UP000739565"/>
    </source>
</evidence>
<dbReference type="Gene3D" id="3.40.190.10">
    <property type="entry name" value="Periplasmic binding protein-like II"/>
    <property type="match status" value="1"/>
</dbReference>
<dbReference type="SUPFAM" id="SSF53850">
    <property type="entry name" value="Periplasmic binding protein-like II"/>
    <property type="match status" value="1"/>
</dbReference>
<evidence type="ECO:0000256" key="1">
    <source>
        <dbReference type="ARBA" id="ARBA00006987"/>
    </source>
</evidence>
<keyword evidence="2" id="KW-0732">Signal</keyword>
<dbReference type="Pfam" id="PF03401">
    <property type="entry name" value="TctC"/>
    <property type="match status" value="1"/>
</dbReference>
<sequence>MSVRKIKAWSAALALSVLCAPSMAAWPDDQTIELVVGFAPGGGTDLMARALVPFLEKKLGGKARIVVVNKPGAGGEISTAYLARAKPDGYTVGFINVPGFVFIPMYKQASYKTDDVRIIARVVDDPAVLMVRSDAKNRTIPAILEALKKDPGSLSFATSGRGTSGHQALLKIESAANVKGTDIAFKGAGEFKSALIGGHVDFAIASVGEYLAGYGDMKTITPVAVMNPTRVSAIPNVPTIDESGIKVRVTSERAIAGPKALPDDIANRFQQAIKDTIADPAFVATVKNDAAVLAYMSGADFTKSLEVIREELKPLVAAMK</sequence>
<dbReference type="Proteomes" id="UP000739565">
    <property type="component" value="Unassembled WGS sequence"/>
</dbReference>
<dbReference type="InterPro" id="IPR005064">
    <property type="entry name" value="BUG"/>
</dbReference>
<dbReference type="PANTHER" id="PTHR42928:SF5">
    <property type="entry name" value="BLR1237 PROTEIN"/>
    <property type="match status" value="1"/>
</dbReference>
<dbReference type="CDD" id="cd07012">
    <property type="entry name" value="PBP2_Bug_TTT"/>
    <property type="match status" value="1"/>
</dbReference>
<dbReference type="Gene3D" id="3.40.190.150">
    <property type="entry name" value="Bordetella uptake gene, domain 1"/>
    <property type="match status" value="1"/>
</dbReference>
<comment type="similarity">
    <text evidence="1">Belongs to the UPF0065 (bug) family.</text>
</comment>
<reference evidence="3" key="1">
    <citation type="submission" date="2021-07" db="EMBL/GenBank/DDBJ databases">
        <title>New genus and species of the family Alcaligenaceae.</title>
        <authorList>
            <person name="Hahn M.W."/>
        </authorList>
    </citation>
    <scope>NUCLEOTIDE SEQUENCE</scope>
    <source>
        <strain evidence="3">LF4-65</strain>
    </source>
</reference>
<comment type="caution">
    <text evidence="3">The sequence shown here is derived from an EMBL/GenBank/DDBJ whole genome shotgun (WGS) entry which is preliminary data.</text>
</comment>
<dbReference type="EMBL" id="JAHXRI010000010">
    <property type="protein sequence ID" value="MBZ1351520.1"/>
    <property type="molecule type" value="Genomic_DNA"/>
</dbReference>
<protein>
    <submittedName>
        <fullName evidence="3">Tripartite tricarboxylate transporter substrate binding protein</fullName>
    </submittedName>
</protein>
<keyword evidence="4" id="KW-1185">Reference proteome</keyword>